<keyword evidence="5" id="KW-0472">Membrane</keyword>
<evidence type="ECO:0000313" key="10">
    <source>
        <dbReference type="EMBL" id="TGY41494.1"/>
    </source>
</evidence>
<dbReference type="AlphaFoldDB" id="A0A4S2DKK0"/>
<dbReference type="OrthoDB" id="1880153at2"/>
<dbReference type="GO" id="GO:0009847">
    <property type="term" value="P:spore germination"/>
    <property type="evidence" value="ECO:0007669"/>
    <property type="project" value="InterPro"/>
</dbReference>
<feature type="domain" description="Spore germination protein N-terminal" evidence="9">
    <location>
        <begin position="24"/>
        <end position="195"/>
    </location>
</feature>
<comment type="subcellular location">
    <subcellularLocation>
        <location evidence="1">Membrane</location>
        <topology evidence="1">Lipid-anchor</topology>
    </subcellularLocation>
</comment>
<dbReference type="EMBL" id="SRYR01000007">
    <property type="protein sequence ID" value="TGY41494.1"/>
    <property type="molecule type" value="Genomic_DNA"/>
</dbReference>
<keyword evidence="3" id="KW-0309">Germination</keyword>
<name>A0A4S2DKK0_9CLOT</name>
<dbReference type="InterPro" id="IPR057336">
    <property type="entry name" value="GerAC_N"/>
</dbReference>
<dbReference type="Proteomes" id="UP000306888">
    <property type="component" value="Unassembled WGS sequence"/>
</dbReference>
<evidence type="ECO:0000313" key="11">
    <source>
        <dbReference type="Proteomes" id="UP000306888"/>
    </source>
</evidence>
<reference evidence="10 11" key="1">
    <citation type="submission" date="2019-04" db="EMBL/GenBank/DDBJ databases">
        <title>Microbes associate with the intestines of laboratory mice.</title>
        <authorList>
            <person name="Navarre W."/>
            <person name="Wong E."/>
            <person name="Huang K."/>
            <person name="Tropini C."/>
            <person name="Ng K."/>
            <person name="Yu B."/>
        </authorList>
    </citation>
    <scope>NUCLEOTIDE SEQUENCE [LARGE SCALE GENOMIC DNA]</scope>
    <source>
        <strain evidence="10 11">NM50_B9-20</strain>
    </source>
</reference>
<dbReference type="Gene3D" id="3.30.300.210">
    <property type="entry name" value="Nutrient germinant receptor protein C, domain 3"/>
    <property type="match status" value="1"/>
</dbReference>
<dbReference type="Pfam" id="PF05504">
    <property type="entry name" value="Spore_GerAC"/>
    <property type="match status" value="1"/>
</dbReference>
<evidence type="ECO:0000256" key="3">
    <source>
        <dbReference type="ARBA" id="ARBA00022544"/>
    </source>
</evidence>
<dbReference type="NCBIfam" id="TIGR02887">
    <property type="entry name" value="spore_ger_x_C"/>
    <property type="match status" value="1"/>
</dbReference>
<comment type="similarity">
    <text evidence="2">Belongs to the GerABKC lipoprotein family.</text>
</comment>
<keyword evidence="11" id="KW-1185">Reference proteome</keyword>
<dbReference type="InterPro" id="IPR038501">
    <property type="entry name" value="Spore_GerAC_C_sf"/>
</dbReference>
<dbReference type="RefSeq" id="WP_136007515.1">
    <property type="nucleotide sequence ID" value="NZ_SRYR01000007.1"/>
</dbReference>
<evidence type="ECO:0000256" key="7">
    <source>
        <dbReference type="ARBA" id="ARBA00023288"/>
    </source>
</evidence>
<organism evidence="10 11">
    <name type="scientific">Clostridium sartagoforme</name>
    <dbReference type="NCBI Taxonomy" id="84031"/>
    <lineage>
        <taxon>Bacteria</taxon>
        <taxon>Bacillati</taxon>
        <taxon>Bacillota</taxon>
        <taxon>Clostridia</taxon>
        <taxon>Eubacteriales</taxon>
        <taxon>Clostridiaceae</taxon>
        <taxon>Clostridium</taxon>
    </lineage>
</organism>
<keyword evidence="6" id="KW-0564">Palmitate</keyword>
<evidence type="ECO:0000256" key="2">
    <source>
        <dbReference type="ARBA" id="ARBA00007886"/>
    </source>
</evidence>
<protein>
    <submittedName>
        <fullName evidence="10">Ger(X)C family spore germination protein</fullName>
    </submittedName>
</protein>
<evidence type="ECO:0000256" key="4">
    <source>
        <dbReference type="ARBA" id="ARBA00022729"/>
    </source>
</evidence>
<evidence type="ECO:0000259" key="8">
    <source>
        <dbReference type="Pfam" id="PF05504"/>
    </source>
</evidence>
<evidence type="ECO:0000256" key="6">
    <source>
        <dbReference type="ARBA" id="ARBA00023139"/>
    </source>
</evidence>
<evidence type="ECO:0000259" key="9">
    <source>
        <dbReference type="Pfam" id="PF25198"/>
    </source>
</evidence>
<dbReference type="Pfam" id="PF25198">
    <property type="entry name" value="Spore_GerAC_N"/>
    <property type="match status" value="1"/>
</dbReference>
<keyword evidence="4" id="KW-0732">Signal</keyword>
<proteinExistence type="inferred from homology"/>
<dbReference type="PANTHER" id="PTHR35789">
    <property type="entry name" value="SPORE GERMINATION PROTEIN B3"/>
    <property type="match status" value="1"/>
</dbReference>
<sequence>MRAKRFIRLITALLFPILLVGCFNYRDINKVTFATSIIFDTDDFGRSVVYVDCIKPYRSTNESSDKGRRMIYKGIGKTALEALKDVNLASSYELNYSQNRAYIFTEKAARDGLKGYLDLINNNQEFQIKPDIFVYFGEVKDLLKITSNDEEYLGLYLEELVHRNKRNPRAIRANINEYLSKSIEDDKTYIVGAIEIRDDALDKKIQIGGGAVIKDSKLINRLEAKDALSYNLLMDNVAKGTLEIANPQSDGSFITLEILSNSTRSDIIYEDNKIKLVKDLEMKVSIAEAQDSFIVDKETLTYIKAAKEMEVQSYLKNIFDTYKNEGLDIFEIQRLLDVKYSNIEIEDPLSITELEANVNIIMEGTGIVKDSL</sequence>
<accession>A0A4S2DKK0</accession>
<gene>
    <name evidence="10" type="ORF">E5347_12245</name>
</gene>
<evidence type="ECO:0000256" key="5">
    <source>
        <dbReference type="ARBA" id="ARBA00023136"/>
    </source>
</evidence>
<feature type="domain" description="Spore germination GerAC-like C-terminal" evidence="8">
    <location>
        <begin position="209"/>
        <end position="342"/>
    </location>
</feature>
<dbReference type="InterPro" id="IPR008844">
    <property type="entry name" value="Spore_GerAC-like"/>
</dbReference>
<dbReference type="PROSITE" id="PS51257">
    <property type="entry name" value="PROKAR_LIPOPROTEIN"/>
    <property type="match status" value="1"/>
</dbReference>
<keyword evidence="7" id="KW-0449">Lipoprotein</keyword>
<comment type="caution">
    <text evidence="10">The sequence shown here is derived from an EMBL/GenBank/DDBJ whole genome shotgun (WGS) entry which is preliminary data.</text>
</comment>
<evidence type="ECO:0000256" key="1">
    <source>
        <dbReference type="ARBA" id="ARBA00004635"/>
    </source>
</evidence>
<dbReference type="InterPro" id="IPR046953">
    <property type="entry name" value="Spore_GerAC-like_C"/>
</dbReference>
<dbReference type="GO" id="GO:0016020">
    <property type="term" value="C:membrane"/>
    <property type="evidence" value="ECO:0007669"/>
    <property type="project" value="UniProtKB-SubCell"/>
</dbReference>
<dbReference type="PANTHER" id="PTHR35789:SF1">
    <property type="entry name" value="SPORE GERMINATION PROTEIN B3"/>
    <property type="match status" value="1"/>
</dbReference>